<dbReference type="GO" id="GO:0005829">
    <property type="term" value="C:cytosol"/>
    <property type="evidence" value="ECO:0007669"/>
    <property type="project" value="TreeGrafter"/>
</dbReference>
<dbReference type="InterPro" id="IPR002545">
    <property type="entry name" value="CheW-lke_dom"/>
</dbReference>
<dbReference type="SMART" id="SM00260">
    <property type="entry name" value="CheW"/>
    <property type="match status" value="1"/>
</dbReference>
<gene>
    <name evidence="2" type="primary">cheW_14</name>
    <name evidence="2" type="ORF">GALL_226410</name>
</gene>
<dbReference type="Gene3D" id="2.30.30.40">
    <property type="entry name" value="SH3 Domains"/>
    <property type="match status" value="1"/>
</dbReference>
<name>A0A1J5S4W8_9ZZZZ</name>
<dbReference type="PANTHER" id="PTHR22617:SF23">
    <property type="entry name" value="CHEMOTAXIS PROTEIN CHEW"/>
    <property type="match status" value="1"/>
</dbReference>
<dbReference type="PROSITE" id="PS50851">
    <property type="entry name" value="CHEW"/>
    <property type="match status" value="1"/>
</dbReference>
<accession>A0A1J5S4W8</accession>
<dbReference type="InterPro" id="IPR039315">
    <property type="entry name" value="CheW"/>
</dbReference>
<feature type="domain" description="CheW-like" evidence="1">
    <location>
        <begin position="9"/>
        <end position="153"/>
    </location>
</feature>
<evidence type="ECO:0000313" key="2">
    <source>
        <dbReference type="EMBL" id="OIQ95373.1"/>
    </source>
</evidence>
<organism evidence="2">
    <name type="scientific">mine drainage metagenome</name>
    <dbReference type="NCBI Taxonomy" id="410659"/>
    <lineage>
        <taxon>unclassified sequences</taxon>
        <taxon>metagenomes</taxon>
        <taxon>ecological metagenomes</taxon>
    </lineage>
</organism>
<dbReference type="GO" id="GO:0006935">
    <property type="term" value="P:chemotaxis"/>
    <property type="evidence" value="ECO:0007669"/>
    <property type="project" value="InterPro"/>
</dbReference>
<dbReference type="PANTHER" id="PTHR22617">
    <property type="entry name" value="CHEMOTAXIS SENSOR HISTIDINE KINASE-RELATED"/>
    <property type="match status" value="1"/>
</dbReference>
<dbReference type="InterPro" id="IPR036061">
    <property type="entry name" value="CheW-like_dom_sf"/>
</dbReference>
<reference evidence="2" key="1">
    <citation type="submission" date="2016-10" db="EMBL/GenBank/DDBJ databases">
        <title>Sequence of Gallionella enrichment culture.</title>
        <authorList>
            <person name="Poehlein A."/>
            <person name="Muehling M."/>
            <person name="Daniel R."/>
        </authorList>
    </citation>
    <scope>NUCLEOTIDE SEQUENCE</scope>
</reference>
<protein>
    <submittedName>
        <fullName evidence="2">Chemotaxis protein CheW</fullName>
    </submittedName>
</protein>
<proteinExistence type="predicted"/>
<dbReference type="Gene3D" id="2.40.50.180">
    <property type="entry name" value="CheA-289, Domain 4"/>
    <property type="match status" value="1"/>
</dbReference>
<dbReference type="SUPFAM" id="SSF50341">
    <property type="entry name" value="CheW-like"/>
    <property type="match status" value="1"/>
</dbReference>
<dbReference type="GO" id="GO:0007165">
    <property type="term" value="P:signal transduction"/>
    <property type="evidence" value="ECO:0007669"/>
    <property type="project" value="InterPro"/>
</dbReference>
<dbReference type="AlphaFoldDB" id="A0A1J5S4W8"/>
<dbReference type="EMBL" id="MLJW01000168">
    <property type="protein sequence ID" value="OIQ95373.1"/>
    <property type="molecule type" value="Genomic_DNA"/>
</dbReference>
<evidence type="ECO:0000259" key="1">
    <source>
        <dbReference type="PROSITE" id="PS50851"/>
    </source>
</evidence>
<comment type="caution">
    <text evidence="2">The sequence shown here is derived from an EMBL/GenBank/DDBJ whole genome shotgun (WGS) entry which is preliminary data.</text>
</comment>
<dbReference type="Pfam" id="PF01584">
    <property type="entry name" value="CheW"/>
    <property type="match status" value="1"/>
</dbReference>
<sequence>MTAAAIAAPLEVLTLSLQGETFALDAAIVHEILDWVPITEVPNARPFVGGLLNVRGKVVPFADLRVSFGMERPERTQDTRIVVIGVPLAGEPTLVGILAEKVFEVTTLLPAALEEPPPIGMRWNPEFIRAIGKRGDDFIIVLAIDRVFAAQEAASRH</sequence>